<dbReference type="InterPro" id="IPR006096">
    <property type="entry name" value="Glu/Leu/Phe/Val/Trp_DH_C"/>
</dbReference>
<dbReference type="GO" id="GO:0000166">
    <property type="term" value="F:nucleotide binding"/>
    <property type="evidence" value="ECO:0007669"/>
    <property type="project" value="UniProtKB-KW"/>
</dbReference>
<dbReference type="PRINTS" id="PR00082">
    <property type="entry name" value="GLFDHDRGNASE"/>
</dbReference>
<dbReference type="PANTHER" id="PTHR42722:SF1">
    <property type="entry name" value="VALINE DEHYDROGENASE"/>
    <property type="match status" value="1"/>
</dbReference>
<evidence type="ECO:0000256" key="6">
    <source>
        <dbReference type="RuleBase" id="RU004417"/>
    </source>
</evidence>
<organism evidence="8 9">
    <name type="scientific">Oceanibacterium hippocampi</name>
    <dbReference type="NCBI Taxonomy" id="745714"/>
    <lineage>
        <taxon>Bacteria</taxon>
        <taxon>Pseudomonadati</taxon>
        <taxon>Pseudomonadota</taxon>
        <taxon>Alphaproteobacteria</taxon>
        <taxon>Sneathiellales</taxon>
        <taxon>Sneathiellaceae</taxon>
        <taxon>Oceanibacterium</taxon>
    </lineage>
</organism>
<evidence type="ECO:0000256" key="4">
    <source>
        <dbReference type="PIRSR" id="PIRSR000188-1"/>
    </source>
</evidence>
<gene>
    <name evidence="8" type="primary">ldh</name>
    <name evidence="8" type="ORF">OCH7691_01749</name>
</gene>
<keyword evidence="5" id="KW-0547">Nucleotide-binding</keyword>
<dbReference type="GO" id="GO:0006520">
    <property type="term" value="P:amino acid metabolic process"/>
    <property type="evidence" value="ECO:0007669"/>
    <property type="project" value="InterPro"/>
</dbReference>
<dbReference type="SMART" id="SM00839">
    <property type="entry name" value="ELFV_dehydrog"/>
    <property type="match status" value="1"/>
</dbReference>
<dbReference type="InParanoid" id="A0A1Y5SJZ4"/>
<evidence type="ECO:0000313" key="8">
    <source>
        <dbReference type="EMBL" id="SLN41352.1"/>
    </source>
</evidence>
<sequence length="355" mass="37101">MSVFSHPAFDNHEDVLFCHDRATGLKAIIAVHDTTLGPALGGTRMWPYANDGEALTDALRLSRGMTYKSALAGLDLGGGKSVIIGDPRREKSPALFRAFGDAVERLGGTYIAAEDVGTSVEDLEEARKSTRHIAGIGEGGAGDPSPATARGVFAGLRAAVRHRLGADDLRGIRVAIQGLGHVGMGLAGHLHAAGGSLVVADIFADNVAEAVERFGATAVDPATILFQDVDVVAPCALGAILNDQTIPRLKATVVAGAANNQLAEDCHGEALRARGVLYAPDYVINAGGIIFISHEGPRFDRDRAMAHVESIGETLTQIFVRSAREDVPTNRLADAMARERIVAARAARAPVALAG</sequence>
<dbReference type="InterPro" id="IPR033524">
    <property type="entry name" value="Glu/Leu/Phe/Val_DH_AS"/>
</dbReference>
<name>A0A1Y5SJZ4_9PROT</name>
<protein>
    <submittedName>
        <fullName evidence="8">Leucine dehydrogenase</fullName>
        <ecNumber evidence="8">1.4.1.9</ecNumber>
    </submittedName>
</protein>
<dbReference type="InterPro" id="IPR016211">
    <property type="entry name" value="Glu/Phe/Leu/Val/Trp_DH_bac/arc"/>
</dbReference>
<dbReference type="CDD" id="cd01075">
    <property type="entry name" value="NAD_bind_Leu_Phe_Val_DH"/>
    <property type="match status" value="1"/>
</dbReference>
<keyword evidence="9" id="KW-1185">Reference proteome</keyword>
<dbReference type="OrthoDB" id="9803297at2"/>
<dbReference type="Proteomes" id="UP000193200">
    <property type="component" value="Unassembled WGS sequence"/>
</dbReference>
<dbReference type="PANTHER" id="PTHR42722">
    <property type="entry name" value="LEUCINE DEHYDROGENASE"/>
    <property type="match status" value="1"/>
</dbReference>
<dbReference type="SUPFAM" id="SSF51735">
    <property type="entry name" value="NAD(P)-binding Rossmann-fold domains"/>
    <property type="match status" value="1"/>
</dbReference>
<evidence type="ECO:0000256" key="1">
    <source>
        <dbReference type="ARBA" id="ARBA00006382"/>
    </source>
</evidence>
<dbReference type="Pfam" id="PF00208">
    <property type="entry name" value="ELFV_dehydrog"/>
    <property type="match status" value="2"/>
</dbReference>
<dbReference type="InterPro" id="IPR046346">
    <property type="entry name" value="Aminoacid_DH-like_N_sf"/>
</dbReference>
<reference evidence="8 9" key="1">
    <citation type="submission" date="2017-03" db="EMBL/GenBank/DDBJ databases">
        <authorList>
            <person name="Afonso C.L."/>
            <person name="Miller P.J."/>
            <person name="Scott M.A."/>
            <person name="Spackman E."/>
            <person name="Goraichik I."/>
            <person name="Dimitrov K.M."/>
            <person name="Suarez D.L."/>
            <person name="Swayne D.E."/>
        </authorList>
    </citation>
    <scope>NUCLEOTIDE SEQUENCE [LARGE SCALE GENOMIC DNA]</scope>
    <source>
        <strain evidence="8 9">CECT 7691</strain>
    </source>
</reference>
<feature type="active site" description="Proton donor/acceptor" evidence="4">
    <location>
        <position position="80"/>
    </location>
</feature>
<dbReference type="GO" id="GO:0050049">
    <property type="term" value="F:L-leucine dehydrogenase activity"/>
    <property type="evidence" value="ECO:0007669"/>
    <property type="project" value="UniProtKB-EC"/>
</dbReference>
<dbReference type="InterPro" id="IPR036291">
    <property type="entry name" value="NAD(P)-bd_dom_sf"/>
</dbReference>
<accession>A0A1Y5SJZ4</accession>
<evidence type="ECO:0000259" key="7">
    <source>
        <dbReference type="SMART" id="SM00839"/>
    </source>
</evidence>
<feature type="binding site" evidence="5">
    <location>
        <begin position="178"/>
        <end position="183"/>
    </location>
    <ligand>
        <name>NAD(+)</name>
        <dbReference type="ChEBI" id="CHEBI:57540"/>
    </ligand>
</feature>
<dbReference type="FunFam" id="3.40.50.10860:FF:000010">
    <property type="entry name" value="Leucine dehydrogenase"/>
    <property type="match status" value="1"/>
</dbReference>
<dbReference type="PROSITE" id="PS00074">
    <property type="entry name" value="GLFV_DEHYDROGENASE"/>
    <property type="match status" value="1"/>
</dbReference>
<dbReference type="EMBL" id="FWFR01000001">
    <property type="protein sequence ID" value="SLN41352.1"/>
    <property type="molecule type" value="Genomic_DNA"/>
</dbReference>
<evidence type="ECO:0000256" key="5">
    <source>
        <dbReference type="PIRSR" id="PIRSR000188-2"/>
    </source>
</evidence>
<dbReference type="Gene3D" id="3.40.50.720">
    <property type="entry name" value="NAD(P)-binding Rossmann-like Domain"/>
    <property type="match status" value="1"/>
</dbReference>
<evidence type="ECO:0000313" key="9">
    <source>
        <dbReference type="Proteomes" id="UP000193200"/>
    </source>
</evidence>
<proteinExistence type="inferred from homology"/>
<comment type="similarity">
    <text evidence="1 6">Belongs to the Glu/Leu/Phe/Val dehydrogenases family.</text>
</comment>
<dbReference type="AlphaFoldDB" id="A0A1Y5SJZ4"/>
<dbReference type="SUPFAM" id="SSF53223">
    <property type="entry name" value="Aminoacid dehydrogenase-like, N-terminal domain"/>
    <property type="match status" value="1"/>
</dbReference>
<evidence type="ECO:0000256" key="2">
    <source>
        <dbReference type="ARBA" id="ARBA00023002"/>
    </source>
</evidence>
<dbReference type="InterPro" id="IPR006095">
    <property type="entry name" value="Glu/Leu/Phe/Val/Trp_DH"/>
</dbReference>
<evidence type="ECO:0000256" key="3">
    <source>
        <dbReference type="ARBA" id="ARBA00023027"/>
    </source>
</evidence>
<dbReference type="EC" id="1.4.1.9" evidence="8"/>
<dbReference type="PIRSF" id="PIRSF000188">
    <property type="entry name" value="Phe_leu_dh"/>
    <property type="match status" value="1"/>
</dbReference>
<keyword evidence="3 5" id="KW-0520">NAD</keyword>
<dbReference type="Pfam" id="PF02812">
    <property type="entry name" value="ELFV_dehydrog_N"/>
    <property type="match status" value="1"/>
</dbReference>
<dbReference type="InterPro" id="IPR006097">
    <property type="entry name" value="Glu/Leu/Phe/Val/Trp_DH_dimer"/>
</dbReference>
<keyword evidence="2 6" id="KW-0560">Oxidoreductase</keyword>
<feature type="domain" description="Glutamate/phenylalanine/leucine/valine/L-tryptophan dehydrogenase C-terminal" evidence="7">
    <location>
        <begin position="142"/>
        <end position="349"/>
    </location>
</feature>
<dbReference type="Gene3D" id="3.40.50.10860">
    <property type="entry name" value="Leucine Dehydrogenase, chain A, domain 1"/>
    <property type="match status" value="1"/>
</dbReference>
<dbReference type="RefSeq" id="WP_085882959.1">
    <property type="nucleotide sequence ID" value="NZ_FWFR01000001.1"/>
</dbReference>